<proteinExistence type="predicted"/>
<dbReference type="RefSeq" id="WP_154268334.1">
    <property type="nucleotide sequence ID" value="NZ_WKQO01000004.1"/>
</dbReference>
<evidence type="ECO:0000313" key="1">
    <source>
        <dbReference type="EMBL" id="MSD26462.1"/>
    </source>
</evidence>
<reference evidence="1 2" key="1">
    <citation type="journal article" date="2019" name="Nat. Med.">
        <title>A library of human gut bacterial isolates paired with longitudinal multiomics data enables mechanistic microbiome research.</title>
        <authorList>
            <person name="Poyet M."/>
            <person name="Groussin M."/>
            <person name="Gibbons S.M."/>
            <person name="Avila-Pacheco J."/>
            <person name="Jiang X."/>
            <person name="Kearney S.M."/>
            <person name="Perrotta A.R."/>
            <person name="Berdy B."/>
            <person name="Zhao S."/>
            <person name="Lieberman T.D."/>
            <person name="Swanson P.K."/>
            <person name="Smith M."/>
            <person name="Roesemann S."/>
            <person name="Alexander J.E."/>
            <person name="Rich S.A."/>
            <person name="Livny J."/>
            <person name="Vlamakis H."/>
            <person name="Clish C."/>
            <person name="Bullock K."/>
            <person name="Deik A."/>
            <person name="Scott J."/>
            <person name="Pierce K.A."/>
            <person name="Xavier R.J."/>
            <person name="Alm E.J."/>
        </authorList>
    </citation>
    <scope>NUCLEOTIDE SEQUENCE [LARGE SCALE GENOMIC DNA]</scope>
    <source>
        <strain evidence="1 2">BIOML-A5</strain>
    </source>
</reference>
<organism evidence="1 2">
    <name type="scientific">Agathobacter rectalis</name>
    <dbReference type="NCBI Taxonomy" id="39491"/>
    <lineage>
        <taxon>Bacteria</taxon>
        <taxon>Bacillati</taxon>
        <taxon>Bacillota</taxon>
        <taxon>Clostridia</taxon>
        <taxon>Lachnospirales</taxon>
        <taxon>Lachnospiraceae</taxon>
        <taxon>Agathobacter</taxon>
    </lineage>
</organism>
<accession>A0A7X2M9K7</accession>
<name>A0A7X2M9K7_9FIRM</name>
<dbReference type="AlphaFoldDB" id="A0A7X2M9K7"/>
<protein>
    <submittedName>
        <fullName evidence="1">Uncharacterized protein</fullName>
    </submittedName>
</protein>
<evidence type="ECO:0000313" key="2">
    <source>
        <dbReference type="Proteomes" id="UP000465607"/>
    </source>
</evidence>
<gene>
    <name evidence="1" type="ORF">GKE44_04615</name>
</gene>
<sequence length="85" mass="10076">MLNEITKKEFEERYPEVSTYGLEAYSPVYLENGVVLIDKEWNGEVYTVKDEEGKERTYRPVQEPDEVDDDGEVLQWKTTGYEEEF</sequence>
<dbReference type="Proteomes" id="UP000465607">
    <property type="component" value="Unassembled WGS sequence"/>
</dbReference>
<dbReference type="EMBL" id="WKQV01000004">
    <property type="protein sequence ID" value="MSD26462.1"/>
    <property type="molecule type" value="Genomic_DNA"/>
</dbReference>
<comment type="caution">
    <text evidence="1">The sequence shown here is derived from an EMBL/GenBank/DDBJ whole genome shotgun (WGS) entry which is preliminary data.</text>
</comment>